<accession>A0A067PE38</accession>
<protein>
    <submittedName>
        <fullName evidence="1">Uncharacterized protein</fullName>
    </submittedName>
</protein>
<dbReference type="EMBL" id="KL197742">
    <property type="protein sequence ID" value="KDQ52100.1"/>
    <property type="molecule type" value="Genomic_DNA"/>
</dbReference>
<evidence type="ECO:0000313" key="2">
    <source>
        <dbReference type="Proteomes" id="UP000027265"/>
    </source>
</evidence>
<gene>
    <name evidence="1" type="ORF">JAAARDRAFT_198524</name>
</gene>
<sequence length="121" mass="14163">MENVKKQIENFRVQDAGLIDRPESDEECQAVMGLYGLFDKKGLKLLSHADNIKTEEQFDKWAKDITDLHEAMVYEEEENNIQNSGRLLFSTCNWELLQDLEVSLSEKWKGLKLYKTFSWGE</sequence>
<dbReference type="AlphaFoldDB" id="A0A067PE38"/>
<dbReference type="HOGENOM" id="CLU_2038419_0_0_1"/>
<dbReference type="InParanoid" id="A0A067PE38"/>
<evidence type="ECO:0000313" key="1">
    <source>
        <dbReference type="EMBL" id="KDQ52100.1"/>
    </source>
</evidence>
<dbReference type="Proteomes" id="UP000027265">
    <property type="component" value="Unassembled WGS sequence"/>
</dbReference>
<organism evidence="1 2">
    <name type="scientific">Jaapia argillacea MUCL 33604</name>
    <dbReference type="NCBI Taxonomy" id="933084"/>
    <lineage>
        <taxon>Eukaryota</taxon>
        <taxon>Fungi</taxon>
        <taxon>Dikarya</taxon>
        <taxon>Basidiomycota</taxon>
        <taxon>Agaricomycotina</taxon>
        <taxon>Agaricomycetes</taxon>
        <taxon>Agaricomycetidae</taxon>
        <taxon>Jaapiales</taxon>
        <taxon>Jaapiaceae</taxon>
        <taxon>Jaapia</taxon>
    </lineage>
</organism>
<name>A0A067PE38_9AGAM</name>
<keyword evidence="2" id="KW-1185">Reference proteome</keyword>
<reference evidence="2" key="1">
    <citation type="journal article" date="2014" name="Proc. Natl. Acad. Sci. U.S.A.">
        <title>Extensive sampling of basidiomycete genomes demonstrates inadequacy of the white-rot/brown-rot paradigm for wood decay fungi.</title>
        <authorList>
            <person name="Riley R."/>
            <person name="Salamov A.A."/>
            <person name="Brown D.W."/>
            <person name="Nagy L.G."/>
            <person name="Floudas D."/>
            <person name="Held B.W."/>
            <person name="Levasseur A."/>
            <person name="Lombard V."/>
            <person name="Morin E."/>
            <person name="Otillar R."/>
            <person name="Lindquist E.A."/>
            <person name="Sun H."/>
            <person name="LaButti K.M."/>
            <person name="Schmutz J."/>
            <person name="Jabbour D."/>
            <person name="Luo H."/>
            <person name="Baker S.E."/>
            <person name="Pisabarro A.G."/>
            <person name="Walton J.D."/>
            <person name="Blanchette R.A."/>
            <person name="Henrissat B."/>
            <person name="Martin F."/>
            <person name="Cullen D."/>
            <person name="Hibbett D.S."/>
            <person name="Grigoriev I.V."/>
        </authorList>
    </citation>
    <scope>NUCLEOTIDE SEQUENCE [LARGE SCALE GENOMIC DNA]</scope>
    <source>
        <strain evidence="2">MUCL 33604</strain>
    </source>
</reference>
<proteinExistence type="predicted"/>